<dbReference type="PROSITE" id="PS00092">
    <property type="entry name" value="N6_MTASE"/>
    <property type="match status" value="1"/>
</dbReference>
<evidence type="ECO:0000313" key="3">
    <source>
        <dbReference type="EMBL" id="ACO70910.1"/>
    </source>
</evidence>
<dbReference type="GO" id="GO:0008168">
    <property type="term" value="F:methyltransferase activity"/>
    <property type="evidence" value="ECO:0007669"/>
    <property type="project" value="UniProtKB-KW"/>
</dbReference>
<proteinExistence type="predicted"/>
<evidence type="ECO:0000256" key="1">
    <source>
        <dbReference type="ARBA" id="ARBA00022603"/>
    </source>
</evidence>
<accession>D2DXT7</accession>
<dbReference type="GO" id="GO:0003676">
    <property type="term" value="F:nucleic acid binding"/>
    <property type="evidence" value="ECO:0007669"/>
    <property type="project" value="InterPro"/>
</dbReference>
<dbReference type="PANTHER" id="PTHR43542:SF1">
    <property type="entry name" value="METHYLTRANSFERASE"/>
    <property type="match status" value="1"/>
</dbReference>
<organism evidence="3">
    <name type="scientific">uncultured Verrucomicrobiota bacterium</name>
    <dbReference type="NCBI Taxonomy" id="156588"/>
    <lineage>
        <taxon>Bacteria</taxon>
        <taxon>Pseudomonadati</taxon>
        <taxon>Verrucomicrobiota</taxon>
        <taxon>environmental samples</taxon>
    </lineage>
</organism>
<dbReference type="InterPro" id="IPR002052">
    <property type="entry name" value="DNA_methylase_N6_adenine_CS"/>
</dbReference>
<evidence type="ECO:0008006" key="4">
    <source>
        <dbReference type="Google" id="ProtNLM"/>
    </source>
</evidence>
<dbReference type="InterPro" id="IPR029063">
    <property type="entry name" value="SAM-dependent_MTases_sf"/>
</dbReference>
<dbReference type="Gene3D" id="3.40.50.150">
    <property type="entry name" value="Vaccinia Virus protein VP39"/>
    <property type="match status" value="1"/>
</dbReference>
<name>D2DXT7_9BACT</name>
<dbReference type="GO" id="GO:0031167">
    <property type="term" value="P:rRNA methylation"/>
    <property type="evidence" value="ECO:0007669"/>
    <property type="project" value="InterPro"/>
</dbReference>
<evidence type="ECO:0000256" key="2">
    <source>
        <dbReference type="ARBA" id="ARBA00022679"/>
    </source>
</evidence>
<protein>
    <recommendedName>
        <fullName evidence="4">16S rRNA (Guanine(966)-N(2))-methyltransferase RsmD</fullName>
    </recommendedName>
</protein>
<dbReference type="PANTHER" id="PTHR43542">
    <property type="entry name" value="METHYLTRANSFERASE"/>
    <property type="match status" value="1"/>
</dbReference>
<dbReference type="CDD" id="cd02440">
    <property type="entry name" value="AdoMet_MTases"/>
    <property type="match status" value="1"/>
</dbReference>
<dbReference type="PIRSF" id="PIRSF004553">
    <property type="entry name" value="CHP00095"/>
    <property type="match status" value="1"/>
</dbReference>
<reference evidence="3" key="1">
    <citation type="journal article" date="2010" name="FEMS Microbiol. Ecol.">
        <title>Phylogenetic and metagenomic analysis of Verrucomicrobia in former agricultural grassland soil.</title>
        <authorList>
            <person name="Kielak A."/>
            <person name="Rodrigues J.L.M."/>
            <person name="Kuramae E.E."/>
            <person name="Chain P.S.G."/>
            <person name="van Veen J.A."/>
            <person name="Kowalchuk G.A."/>
        </authorList>
    </citation>
    <scope>NUCLEOTIDE SEQUENCE</scope>
</reference>
<sequence>MRVIAGTAGGIPLHTPRTDLRPTMDKVRGAIFDSLGDAVPGARVLDLFAGSGALGLEALSRGAASVTFVEKDRAAVATIHRNFEKTRLSGTVQAADVFSFLDRFAAPESFDLILADPPYSKAPGERDFAPELLNNEALRRALAPGGTLVLEHLPNSPLVLGDRWECLRDKSYGATAVAFLRPARSLS</sequence>
<dbReference type="InterPro" id="IPR004398">
    <property type="entry name" value="RNA_MeTrfase_RsmD"/>
</dbReference>
<dbReference type="NCBIfam" id="TIGR00095">
    <property type="entry name" value="16S rRNA (guanine(966)-N(2))-methyltransferase RsmD"/>
    <property type="match status" value="1"/>
</dbReference>
<dbReference type="AlphaFoldDB" id="D2DXT7"/>
<keyword evidence="2" id="KW-0808">Transferase</keyword>
<dbReference type="EMBL" id="FJ872373">
    <property type="protein sequence ID" value="ACO70910.1"/>
    <property type="molecule type" value="Genomic_DNA"/>
</dbReference>
<dbReference type="Pfam" id="PF03602">
    <property type="entry name" value="Cons_hypoth95"/>
    <property type="match status" value="1"/>
</dbReference>
<keyword evidence="1" id="KW-0489">Methyltransferase</keyword>
<dbReference type="SUPFAM" id="SSF53335">
    <property type="entry name" value="S-adenosyl-L-methionine-dependent methyltransferases"/>
    <property type="match status" value="1"/>
</dbReference>